<dbReference type="Pfam" id="PF11870">
    <property type="entry name" value="LutB_C"/>
    <property type="match status" value="1"/>
</dbReference>
<dbReference type="PANTHER" id="PTHR47153:SF2">
    <property type="entry name" value="LACTATE UTILIZATION PROTEIN B"/>
    <property type="match status" value="1"/>
</dbReference>
<protein>
    <submittedName>
        <fullName evidence="10">Iron-sulfur cluster-binding protein</fullName>
    </submittedName>
</protein>
<dbReference type="AlphaFoldDB" id="A0A2V1K5U4"/>
<evidence type="ECO:0000256" key="8">
    <source>
        <dbReference type="SAM" id="MobiDB-lite"/>
    </source>
</evidence>
<feature type="region of interest" description="Disordered" evidence="8">
    <location>
        <begin position="503"/>
        <end position="551"/>
    </location>
</feature>
<gene>
    <name evidence="10" type="ORF">DD236_07580</name>
</gene>
<dbReference type="InterPro" id="IPR017900">
    <property type="entry name" value="4Fe4S_Fe_S_CS"/>
</dbReference>
<dbReference type="PROSITE" id="PS00198">
    <property type="entry name" value="4FE4S_FER_1"/>
    <property type="match status" value="1"/>
</dbReference>
<feature type="domain" description="4Fe-4S ferredoxin-type" evidence="9">
    <location>
        <begin position="341"/>
        <end position="372"/>
    </location>
</feature>
<dbReference type="PANTHER" id="PTHR47153">
    <property type="entry name" value="LACTATE UTILIZATION PROTEIN B"/>
    <property type="match status" value="1"/>
</dbReference>
<evidence type="ECO:0000256" key="1">
    <source>
        <dbReference type="ARBA" id="ARBA00022448"/>
    </source>
</evidence>
<dbReference type="PROSITE" id="PS51379">
    <property type="entry name" value="4FE4S_FER_2"/>
    <property type="match status" value="1"/>
</dbReference>
<evidence type="ECO:0000256" key="5">
    <source>
        <dbReference type="ARBA" id="ARBA00022982"/>
    </source>
</evidence>
<keyword evidence="4" id="KW-0677">Repeat</keyword>
<dbReference type="NCBIfam" id="TIGR00273">
    <property type="entry name" value="LutB/LldF family L-lactate oxidation iron-sulfur protein"/>
    <property type="match status" value="1"/>
</dbReference>
<feature type="region of interest" description="Disordered" evidence="8">
    <location>
        <begin position="16"/>
        <end position="45"/>
    </location>
</feature>
<keyword evidence="11" id="KW-1185">Reference proteome</keyword>
<dbReference type="InterPro" id="IPR017896">
    <property type="entry name" value="4Fe4S_Fe-S-bd"/>
</dbReference>
<evidence type="ECO:0000256" key="7">
    <source>
        <dbReference type="ARBA" id="ARBA00023014"/>
    </source>
</evidence>
<sequence>MIDSIEKLADKLNLNPATWQESSKEENELGWSPGHPIPEDPLRWGDRFPDGAKKTLRKTQMRRNLGYATTKIRTKRNTRVDEMPDWEELREAGSNIKRNVAANQVELLEQFEENVKARGGIVHWARDGEEANKIAFDIIKAKQVDEVVKVKSMATQEINFNEYLKARGVQAWETDLAEMIVQLSEDMPSHIVVPAIHRNRAEVKAIFEARMGDAPENMGNEPRELAMAARAHLRKKFLSAKVAISGANMGIAESGTLSVFESEGNGRMCLTLPETLITVMGIEKIVPTYRDVEVFSQLLPRSATGERMNPYTSFWTGVTPGDGPQEFHLILLDNGRTNVLKDPVGREALKCIRCGACMNICPVYQHVGGHAYNSVYPGPIGAILTPQLLGAFDHHDPASTLPFASSLCGACYDACPVKINIPEILVHLRHRYTEANRGGVPSGWDIGMKASAKAMSSGKTMAAAGKVMPAGNLIAGPDHKIGHIPLPVVSNWTFVRDVPAPPTQTFRDWWKDREQDSTGKPEPTPSPATGPTEPAEVPGGPAAESTQGETK</sequence>
<dbReference type="SUPFAM" id="SSF54862">
    <property type="entry name" value="4Fe-4S ferredoxins"/>
    <property type="match status" value="1"/>
</dbReference>
<dbReference type="SUPFAM" id="SSF100950">
    <property type="entry name" value="NagB/RpiA/CoA transferase-like"/>
    <property type="match status" value="1"/>
</dbReference>
<dbReference type="EMBL" id="QETB01000004">
    <property type="protein sequence ID" value="PWF25959.1"/>
    <property type="molecule type" value="Genomic_DNA"/>
</dbReference>
<keyword evidence="2" id="KW-0004">4Fe-4S</keyword>
<dbReference type="Pfam" id="PF13183">
    <property type="entry name" value="Fer4_8"/>
    <property type="match status" value="1"/>
</dbReference>
<dbReference type="GO" id="GO:0006089">
    <property type="term" value="P:lactate metabolic process"/>
    <property type="evidence" value="ECO:0007669"/>
    <property type="project" value="InterPro"/>
</dbReference>
<dbReference type="InterPro" id="IPR024185">
    <property type="entry name" value="FTHF_cligase-like_sf"/>
</dbReference>
<dbReference type="Pfam" id="PF02589">
    <property type="entry name" value="LUD_dom"/>
    <property type="match status" value="1"/>
</dbReference>
<proteinExistence type="predicted"/>
<dbReference type="RefSeq" id="WP_109093786.1">
    <property type="nucleotide sequence ID" value="NZ_CAMELQ010000011.1"/>
</dbReference>
<evidence type="ECO:0000259" key="9">
    <source>
        <dbReference type="PROSITE" id="PS51379"/>
    </source>
</evidence>
<name>A0A2V1K5U4_9ACTO</name>
<dbReference type="InterPro" id="IPR004452">
    <property type="entry name" value="LutB/LldF"/>
</dbReference>
<feature type="compositionally biased region" description="Basic and acidic residues" evidence="8">
    <location>
        <begin position="508"/>
        <end position="519"/>
    </location>
</feature>
<keyword evidence="1" id="KW-0813">Transport</keyword>
<keyword evidence="7" id="KW-0411">Iron-sulfur</keyword>
<dbReference type="GO" id="GO:0051539">
    <property type="term" value="F:4 iron, 4 sulfur cluster binding"/>
    <property type="evidence" value="ECO:0007669"/>
    <property type="project" value="UniProtKB-KW"/>
</dbReference>
<evidence type="ECO:0000256" key="6">
    <source>
        <dbReference type="ARBA" id="ARBA00023004"/>
    </source>
</evidence>
<dbReference type="OrthoDB" id="9782337at2"/>
<dbReference type="GO" id="GO:0046872">
    <property type="term" value="F:metal ion binding"/>
    <property type="evidence" value="ECO:0007669"/>
    <property type="project" value="UniProtKB-KW"/>
</dbReference>
<dbReference type="Gene3D" id="3.40.50.10420">
    <property type="entry name" value="NagB/RpiA/CoA transferase-like"/>
    <property type="match status" value="1"/>
</dbReference>
<dbReference type="InterPro" id="IPR003741">
    <property type="entry name" value="LUD_dom"/>
</dbReference>
<dbReference type="Gene3D" id="1.10.1060.10">
    <property type="entry name" value="Alpha-helical ferredoxin"/>
    <property type="match status" value="1"/>
</dbReference>
<comment type="caution">
    <text evidence="10">The sequence shown here is derived from an EMBL/GenBank/DDBJ whole genome shotgun (WGS) entry which is preliminary data.</text>
</comment>
<evidence type="ECO:0000256" key="4">
    <source>
        <dbReference type="ARBA" id="ARBA00022737"/>
    </source>
</evidence>
<evidence type="ECO:0000256" key="3">
    <source>
        <dbReference type="ARBA" id="ARBA00022723"/>
    </source>
</evidence>
<dbReference type="InterPro" id="IPR037171">
    <property type="entry name" value="NagB/RpiA_transferase-like"/>
</dbReference>
<evidence type="ECO:0000313" key="10">
    <source>
        <dbReference type="EMBL" id="PWF25959.1"/>
    </source>
</evidence>
<organism evidence="10 11">
    <name type="scientific">Ancrocorticia populi</name>
    <dbReference type="NCBI Taxonomy" id="2175228"/>
    <lineage>
        <taxon>Bacteria</taxon>
        <taxon>Bacillati</taxon>
        <taxon>Actinomycetota</taxon>
        <taxon>Actinomycetes</taxon>
        <taxon>Actinomycetales</taxon>
        <taxon>Actinomycetaceae</taxon>
        <taxon>Ancrocorticia</taxon>
    </lineage>
</organism>
<evidence type="ECO:0000313" key="11">
    <source>
        <dbReference type="Proteomes" id="UP000245283"/>
    </source>
</evidence>
<reference evidence="11" key="1">
    <citation type="submission" date="2018-05" db="EMBL/GenBank/DDBJ databases">
        <authorList>
            <person name="Li Y."/>
        </authorList>
    </citation>
    <scope>NUCLEOTIDE SEQUENCE [LARGE SCALE GENOMIC DNA]</scope>
    <source>
        <strain evidence="11">sk1b4</strain>
    </source>
</reference>
<keyword evidence="5" id="KW-0249">Electron transport</keyword>
<keyword evidence="6" id="KW-0408">Iron</keyword>
<keyword evidence="3" id="KW-0479">Metal-binding</keyword>
<accession>A0A2V1K5U4</accession>
<dbReference type="InterPro" id="IPR024569">
    <property type="entry name" value="LutB_C"/>
</dbReference>
<evidence type="ECO:0000256" key="2">
    <source>
        <dbReference type="ARBA" id="ARBA00022485"/>
    </source>
</evidence>
<dbReference type="InterPro" id="IPR009051">
    <property type="entry name" value="Helical_ferredxn"/>
</dbReference>
<dbReference type="Proteomes" id="UP000245283">
    <property type="component" value="Unassembled WGS sequence"/>
</dbReference>